<accession>A0A546XGM8</accession>
<dbReference type="InterPro" id="IPR036388">
    <property type="entry name" value="WH-like_DNA-bd_sf"/>
</dbReference>
<protein>
    <submittedName>
        <fullName evidence="5">ArsR family transcriptional regulator</fullName>
    </submittedName>
</protein>
<dbReference type="InterPro" id="IPR001845">
    <property type="entry name" value="HTH_ArsR_DNA-bd_dom"/>
</dbReference>
<dbReference type="PANTHER" id="PTHR33154">
    <property type="entry name" value="TRANSCRIPTIONAL REGULATOR, ARSR FAMILY"/>
    <property type="match status" value="1"/>
</dbReference>
<dbReference type="GO" id="GO:0003677">
    <property type="term" value="F:DNA binding"/>
    <property type="evidence" value="ECO:0007669"/>
    <property type="project" value="UniProtKB-KW"/>
</dbReference>
<evidence type="ECO:0000256" key="3">
    <source>
        <dbReference type="ARBA" id="ARBA00023163"/>
    </source>
</evidence>
<evidence type="ECO:0000313" key="6">
    <source>
        <dbReference type="Proteomes" id="UP000315434"/>
    </source>
</evidence>
<evidence type="ECO:0000313" key="5">
    <source>
        <dbReference type="EMBL" id="TRA99896.1"/>
    </source>
</evidence>
<dbReference type="Proteomes" id="UP000315434">
    <property type="component" value="Unassembled WGS sequence"/>
</dbReference>
<dbReference type="Gene3D" id="1.10.10.10">
    <property type="entry name" value="Winged helix-like DNA-binding domain superfamily/Winged helix DNA-binding domain"/>
    <property type="match status" value="1"/>
</dbReference>
<dbReference type="EMBL" id="SGNY01000004">
    <property type="protein sequence ID" value="TRA99896.1"/>
    <property type="molecule type" value="Genomic_DNA"/>
</dbReference>
<dbReference type="InterPro" id="IPR051081">
    <property type="entry name" value="HTH_MetalResp_TranReg"/>
</dbReference>
<dbReference type="PRINTS" id="PR00778">
    <property type="entry name" value="HTHARSR"/>
</dbReference>
<dbReference type="OrthoDB" id="9790747at2"/>
<dbReference type="AlphaFoldDB" id="A0A546XGM8"/>
<keyword evidence="1" id="KW-0805">Transcription regulation</keyword>
<dbReference type="GO" id="GO:0003700">
    <property type="term" value="F:DNA-binding transcription factor activity"/>
    <property type="evidence" value="ECO:0007669"/>
    <property type="project" value="InterPro"/>
</dbReference>
<name>A0A546XGM8_RHIRH</name>
<gene>
    <name evidence="5" type="ORF">EXN68_13785</name>
</gene>
<sequence>MQLVFEALASAPRRKILAYLSHTDLTAGEIAARFDMSKPSISQHLNVLETAGLISGKREGQFIRYSLTPNKLVNTLNGFVQDVCPVGRPLKKESKELAKLKSDETT</sequence>
<comment type="caution">
    <text evidence="5">The sequence shown here is derived from an EMBL/GenBank/DDBJ whole genome shotgun (WGS) entry which is preliminary data.</text>
</comment>
<reference evidence="5 6" key="1">
    <citation type="journal article" date="2019" name="Appl. Microbiol. Biotechnol.">
        <title>Differential efficiency of wild type rhizogenic strains for rol gene transformation of plants.</title>
        <authorList>
            <person name="Desmet S."/>
            <person name="De Keyser E."/>
            <person name="Van Vaerenbergh J."/>
            <person name="Baeyen S."/>
            <person name="Van Huylenbroeck J."/>
            <person name="Geelen D."/>
            <person name="Dhooghe E."/>
        </authorList>
    </citation>
    <scope>NUCLEOTIDE SEQUENCE [LARGE SCALE GENOMIC DNA]</scope>
    <source>
        <strain evidence="5 6">GBBC3284</strain>
    </source>
</reference>
<evidence type="ECO:0000259" key="4">
    <source>
        <dbReference type="PROSITE" id="PS50987"/>
    </source>
</evidence>
<dbReference type="NCBIfam" id="NF033788">
    <property type="entry name" value="HTH_metalloreg"/>
    <property type="match status" value="1"/>
</dbReference>
<keyword evidence="2" id="KW-0238">DNA-binding</keyword>
<dbReference type="InterPro" id="IPR011991">
    <property type="entry name" value="ArsR-like_HTH"/>
</dbReference>
<dbReference type="SMART" id="SM00418">
    <property type="entry name" value="HTH_ARSR"/>
    <property type="match status" value="1"/>
</dbReference>
<dbReference type="CDD" id="cd00090">
    <property type="entry name" value="HTH_ARSR"/>
    <property type="match status" value="1"/>
</dbReference>
<dbReference type="InterPro" id="IPR036390">
    <property type="entry name" value="WH_DNA-bd_sf"/>
</dbReference>
<dbReference type="RefSeq" id="WP_142841760.1">
    <property type="nucleotide sequence ID" value="NZ_JARGYQ010000002.1"/>
</dbReference>
<dbReference type="PANTHER" id="PTHR33154:SF33">
    <property type="entry name" value="TRANSCRIPTIONAL REPRESSOR SDPR"/>
    <property type="match status" value="1"/>
</dbReference>
<organism evidence="5 6">
    <name type="scientific">Rhizobium rhizogenes</name>
    <name type="common">Agrobacterium rhizogenes</name>
    <dbReference type="NCBI Taxonomy" id="359"/>
    <lineage>
        <taxon>Bacteria</taxon>
        <taxon>Pseudomonadati</taxon>
        <taxon>Pseudomonadota</taxon>
        <taxon>Alphaproteobacteria</taxon>
        <taxon>Hyphomicrobiales</taxon>
        <taxon>Rhizobiaceae</taxon>
        <taxon>Rhizobium/Agrobacterium group</taxon>
        <taxon>Rhizobium</taxon>
    </lineage>
</organism>
<dbReference type="Pfam" id="PF01022">
    <property type="entry name" value="HTH_5"/>
    <property type="match status" value="1"/>
</dbReference>
<proteinExistence type="predicted"/>
<evidence type="ECO:0000256" key="2">
    <source>
        <dbReference type="ARBA" id="ARBA00023125"/>
    </source>
</evidence>
<dbReference type="SUPFAM" id="SSF46785">
    <property type="entry name" value="Winged helix' DNA-binding domain"/>
    <property type="match status" value="1"/>
</dbReference>
<feature type="domain" description="HTH arsR-type" evidence="4">
    <location>
        <begin position="1"/>
        <end position="87"/>
    </location>
</feature>
<keyword evidence="3" id="KW-0804">Transcription</keyword>
<dbReference type="PROSITE" id="PS50987">
    <property type="entry name" value="HTH_ARSR_2"/>
    <property type="match status" value="1"/>
</dbReference>
<evidence type="ECO:0000256" key="1">
    <source>
        <dbReference type="ARBA" id="ARBA00023015"/>
    </source>
</evidence>